<protein>
    <recommendedName>
        <fullName evidence="1">HTH cro/C1-type domain-containing protein</fullName>
    </recommendedName>
</protein>
<dbReference type="CDD" id="cd00093">
    <property type="entry name" value="HTH_XRE"/>
    <property type="match status" value="1"/>
</dbReference>
<dbReference type="PROSITE" id="PS50943">
    <property type="entry name" value="HTH_CROC1"/>
    <property type="match status" value="1"/>
</dbReference>
<reference evidence="2" key="1">
    <citation type="journal article" date="2014" name="Front. Microbiol.">
        <title>High frequency of phylogenetically diverse reductive dehalogenase-homologous genes in deep subseafloor sedimentary metagenomes.</title>
        <authorList>
            <person name="Kawai M."/>
            <person name="Futagami T."/>
            <person name="Toyoda A."/>
            <person name="Takaki Y."/>
            <person name="Nishi S."/>
            <person name="Hori S."/>
            <person name="Arai W."/>
            <person name="Tsubouchi T."/>
            <person name="Morono Y."/>
            <person name="Uchiyama I."/>
            <person name="Ito T."/>
            <person name="Fujiyama A."/>
            <person name="Inagaki F."/>
            <person name="Takami H."/>
        </authorList>
    </citation>
    <scope>NUCLEOTIDE SEQUENCE</scope>
    <source>
        <strain evidence="2">Expedition CK06-06</strain>
    </source>
</reference>
<feature type="domain" description="HTH cro/C1-type" evidence="1">
    <location>
        <begin position="1"/>
        <end position="44"/>
    </location>
</feature>
<evidence type="ECO:0000313" key="2">
    <source>
        <dbReference type="EMBL" id="GAJ24982.1"/>
    </source>
</evidence>
<comment type="caution">
    <text evidence="2">The sequence shown here is derived from an EMBL/GenBank/DDBJ whole genome shotgun (WGS) entry which is preliminary data.</text>
</comment>
<gene>
    <name evidence="2" type="ORF">S12H4_57976</name>
</gene>
<dbReference type="Gene3D" id="1.10.260.40">
    <property type="entry name" value="lambda repressor-like DNA-binding domains"/>
    <property type="match status" value="1"/>
</dbReference>
<sequence length="63" mass="7313">MRKVAAYLDVDQAVLSKIERGKRKATKAQVVKLAKYFGEDEKTMLIVYLSDRILFEVQEEDYA</sequence>
<dbReference type="SUPFAM" id="SSF47413">
    <property type="entry name" value="lambda repressor-like DNA-binding domains"/>
    <property type="match status" value="1"/>
</dbReference>
<dbReference type="AlphaFoldDB" id="X1VUQ2"/>
<organism evidence="2">
    <name type="scientific">marine sediment metagenome</name>
    <dbReference type="NCBI Taxonomy" id="412755"/>
    <lineage>
        <taxon>unclassified sequences</taxon>
        <taxon>metagenomes</taxon>
        <taxon>ecological metagenomes</taxon>
    </lineage>
</organism>
<feature type="non-terminal residue" evidence="2">
    <location>
        <position position="63"/>
    </location>
</feature>
<dbReference type="InterPro" id="IPR001387">
    <property type="entry name" value="Cro/C1-type_HTH"/>
</dbReference>
<proteinExistence type="predicted"/>
<dbReference type="GO" id="GO:0003677">
    <property type="term" value="F:DNA binding"/>
    <property type="evidence" value="ECO:0007669"/>
    <property type="project" value="InterPro"/>
</dbReference>
<dbReference type="InterPro" id="IPR010982">
    <property type="entry name" value="Lambda_DNA-bd_dom_sf"/>
</dbReference>
<accession>X1VUQ2</accession>
<name>X1VUQ2_9ZZZZ</name>
<dbReference type="Pfam" id="PF01381">
    <property type="entry name" value="HTH_3"/>
    <property type="match status" value="1"/>
</dbReference>
<dbReference type="EMBL" id="BARW01037583">
    <property type="protein sequence ID" value="GAJ24982.1"/>
    <property type="molecule type" value="Genomic_DNA"/>
</dbReference>
<evidence type="ECO:0000259" key="1">
    <source>
        <dbReference type="PROSITE" id="PS50943"/>
    </source>
</evidence>